<evidence type="ECO:0000256" key="7">
    <source>
        <dbReference type="ARBA" id="ARBA00022840"/>
    </source>
</evidence>
<dbReference type="InterPro" id="IPR050108">
    <property type="entry name" value="CDK"/>
</dbReference>
<gene>
    <name evidence="12" type="ORF">B0T23DRAFT_439760</name>
</gene>
<dbReference type="InterPro" id="IPR045267">
    <property type="entry name" value="CDK11/PITSLRE_STKc"/>
</dbReference>
<dbReference type="InterPro" id="IPR000719">
    <property type="entry name" value="Prot_kinase_dom"/>
</dbReference>
<evidence type="ECO:0000256" key="4">
    <source>
        <dbReference type="ARBA" id="ARBA00022679"/>
    </source>
</evidence>
<dbReference type="Gene3D" id="1.10.510.10">
    <property type="entry name" value="Transferase(Phosphotransferase) domain 1"/>
    <property type="match status" value="1"/>
</dbReference>
<dbReference type="CDD" id="cd07843">
    <property type="entry name" value="STKc_CDC2L1"/>
    <property type="match status" value="1"/>
</dbReference>
<evidence type="ECO:0000256" key="9">
    <source>
        <dbReference type="ARBA" id="ARBA00048367"/>
    </source>
</evidence>
<dbReference type="GO" id="GO:0004693">
    <property type="term" value="F:cyclin-dependent protein serine/threonine kinase activity"/>
    <property type="evidence" value="ECO:0007669"/>
    <property type="project" value="UniProtKB-EC"/>
</dbReference>
<dbReference type="Pfam" id="PF00069">
    <property type="entry name" value="Pkinase"/>
    <property type="match status" value="1"/>
</dbReference>
<dbReference type="Gene3D" id="3.30.200.20">
    <property type="entry name" value="Phosphorylase Kinase, domain 1"/>
    <property type="match status" value="1"/>
</dbReference>
<dbReference type="SMART" id="SM00220">
    <property type="entry name" value="S_TKc"/>
    <property type="match status" value="1"/>
</dbReference>
<dbReference type="PANTHER" id="PTHR24056">
    <property type="entry name" value="CELL DIVISION PROTEIN KINASE"/>
    <property type="match status" value="1"/>
</dbReference>
<dbReference type="PROSITE" id="PS50011">
    <property type="entry name" value="PROTEIN_KINASE_DOM"/>
    <property type="match status" value="1"/>
</dbReference>
<dbReference type="PANTHER" id="PTHR24056:SF107">
    <property type="entry name" value="CYCLIN-DEPENDENT KINASE 11A-RELATED"/>
    <property type="match status" value="1"/>
</dbReference>
<accession>A0AAJ0MS50</accession>
<dbReference type="EC" id="2.7.11.22" evidence="2"/>
<proteinExistence type="inferred from homology"/>
<evidence type="ECO:0000256" key="6">
    <source>
        <dbReference type="ARBA" id="ARBA00022777"/>
    </source>
</evidence>
<keyword evidence="7" id="KW-0067">ATP-binding</keyword>
<dbReference type="AlphaFoldDB" id="A0AAJ0MS50"/>
<keyword evidence="3" id="KW-0723">Serine/threonine-protein kinase</keyword>
<keyword evidence="5" id="KW-0547">Nucleotide-binding</keyword>
<sequence length="494" mass="55120">MTGKGKSRWADSAEDAALEAQLKKEKEEKKRLKAEKARKAEAEKKKREAEAAAVAQRQRQQQQQQQQTGNDDDANGPPAKRRRLSPDRDAAAAPTASSNDSSKLLRFEGGRFGKCRSVENYDKLNDIEEGAYGWVARAREIETGKVVALKRLKIDPKDRSGLPVTGLREIQILKDCSHRNIVKLKEVVVGDDTSKIENIFIVLEFLEHDLKSILEDMPEPFLASEVKTLLLQLCSGIAYLHSHYILHRDLKTSNLLLNNRGQLKIADFGMARYVPDPPPPKLTQLVVTLWYRAPELLLGAARYGPEIDMWSVGCIFGELLTREPLLQGKNEVDELTKIFELCGLPTDESWPGFRRLPNARSLRLPSSSSSSSSSSKPPSTGALIRAKFPLLTAAGVSLLASLLSLNPSRRPTASEMLEHEYFRQDPKPKQEAMFPTFPSKAGQEKRRRRETPNAPQRGQKVQDLGQVDFSSLGGIFGSGREREERGGGFSLRMV</sequence>
<evidence type="ECO:0000256" key="10">
    <source>
        <dbReference type="SAM" id="MobiDB-lite"/>
    </source>
</evidence>
<evidence type="ECO:0000313" key="13">
    <source>
        <dbReference type="Proteomes" id="UP001285908"/>
    </source>
</evidence>
<keyword evidence="13" id="KW-1185">Reference proteome</keyword>
<evidence type="ECO:0000256" key="3">
    <source>
        <dbReference type="ARBA" id="ARBA00022527"/>
    </source>
</evidence>
<dbReference type="Proteomes" id="UP001285908">
    <property type="component" value="Unassembled WGS sequence"/>
</dbReference>
<dbReference type="EMBL" id="JAULSX010000003">
    <property type="protein sequence ID" value="KAK3494353.1"/>
    <property type="molecule type" value="Genomic_DNA"/>
</dbReference>
<feature type="region of interest" description="Disordered" evidence="10">
    <location>
        <begin position="424"/>
        <end position="494"/>
    </location>
</feature>
<evidence type="ECO:0000256" key="2">
    <source>
        <dbReference type="ARBA" id="ARBA00012425"/>
    </source>
</evidence>
<feature type="domain" description="Protein kinase" evidence="11">
    <location>
        <begin position="121"/>
        <end position="422"/>
    </location>
</feature>
<dbReference type="GO" id="GO:0007346">
    <property type="term" value="P:regulation of mitotic cell cycle"/>
    <property type="evidence" value="ECO:0007669"/>
    <property type="project" value="TreeGrafter"/>
</dbReference>
<evidence type="ECO:0000313" key="12">
    <source>
        <dbReference type="EMBL" id="KAK3494353.1"/>
    </source>
</evidence>
<protein>
    <recommendedName>
        <fullName evidence="2">cyclin-dependent kinase</fullName>
        <ecNumber evidence="2">2.7.11.22</ecNumber>
    </recommendedName>
</protein>
<dbReference type="InterPro" id="IPR008271">
    <property type="entry name" value="Ser/Thr_kinase_AS"/>
</dbReference>
<comment type="similarity">
    <text evidence="1">Belongs to the protein kinase superfamily. CMGC Ser/Thr protein kinase family. CDC2/CDKX subfamily.</text>
</comment>
<organism evidence="12 13">
    <name type="scientific">Neurospora hispaniola</name>
    <dbReference type="NCBI Taxonomy" id="588809"/>
    <lineage>
        <taxon>Eukaryota</taxon>
        <taxon>Fungi</taxon>
        <taxon>Dikarya</taxon>
        <taxon>Ascomycota</taxon>
        <taxon>Pezizomycotina</taxon>
        <taxon>Sordariomycetes</taxon>
        <taxon>Sordariomycetidae</taxon>
        <taxon>Sordariales</taxon>
        <taxon>Sordariaceae</taxon>
        <taxon>Neurospora</taxon>
    </lineage>
</organism>
<dbReference type="SUPFAM" id="SSF56112">
    <property type="entry name" value="Protein kinase-like (PK-like)"/>
    <property type="match status" value="1"/>
</dbReference>
<dbReference type="GO" id="GO:0005524">
    <property type="term" value="F:ATP binding"/>
    <property type="evidence" value="ECO:0007669"/>
    <property type="project" value="UniProtKB-KW"/>
</dbReference>
<feature type="compositionally biased region" description="Basic and acidic residues" evidence="10">
    <location>
        <begin position="21"/>
        <end position="50"/>
    </location>
</feature>
<dbReference type="GeneID" id="87878326"/>
<evidence type="ECO:0000259" key="11">
    <source>
        <dbReference type="PROSITE" id="PS50011"/>
    </source>
</evidence>
<comment type="catalytic activity">
    <reaction evidence="9">
        <text>L-seryl-[protein] + ATP = O-phospho-L-seryl-[protein] + ADP + H(+)</text>
        <dbReference type="Rhea" id="RHEA:17989"/>
        <dbReference type="Rhea" id="RHEA-COMP:9863"/>
        <dbReference type="Rhea" id="RHEA-COMP:11604"/>
        <dbReference type="ChEBI" id="CHEBI:15378"/>
        <dbReference type="ChEBI" id="CHEBI:29999"/>
        <dbReference type="ChEBI" id="CHEBI:30616"/>
        <dbReference type="ChEBI" id="CHEBI:83421"/>
        <dbReference type="ChEBI" id="CHEBI:456216"/>
        <dbReference type="EC" id="2.7.11.22"/>
    </reaction>
</comment>
<comment type="catalytic activity">
    <reaction evidence="8">
        <text>L-threonyl-[protein] + ATP = O-phospho-L-threonyl-[protein] + ADP + H(+)</text>
        <dbReference type="Rhea" id="RHEA:46608"/>
        <dbReference type="Rhea" id="RHEA-COMP:11060"/>
        <dbReference type="Rhea" id="RHEA-COMP:11605"/>
        <dbReference type="ChEBI" id="CHEBI:15378"/>
        <dbReference type="ChEBI" id="CHEBI:30013"/>
        <dbReference type="ChEBI" id="CHEBI:30616"/>
        <dbReference type="ChEBI" id="CHEBI:61977"/>
        <dbReference type="ChEBI" id="CHEBI:456216"/>
        <dbReference type="EC" id="2.7.11.22"/>
    </reaction>
</comment>
<dbReference type="FunFam" id="3.30.200.20:FF:000054">
    <property type="entry name" value="Cyclin-dependent kinase 11B"/>
    <property type="match status" value="1"/>
</dbReference>
<evidence type="ECO:0000256" key="1">
    <source>
        <dbReference type="ARBA" id="ARBA00006485"/>
    </source>
</evidence>
<dbReference type="InterPro" id="IPR011009">
    <property type="entry name" value="Kinase-like_dom_sf"/>
</dbReference>
<name>A0AAJ0MS50_9PEZI</name>
<keyword evidence="4" id="KW-0808">Transferase</keyword>
<comment type="caution">
    <text evidence="12">The sequence shown here is derived from an EMBL/GenBank/DDBJ whole genome shotgun (WGS) entry which is preliminary data.</text>
</comment>
<dbReference type="FunFam" id="1.10.510.10:FF:000211">
    <property type="entry name" value="Cyclin-dependent kinase G-2"/>
    <property type="match status" value="1"/>
</dbReference>
<dbReference type="GO" id="GO:0005634">
    <property type="term" value="C:nucleus"/>
    <property type="evidence" value="ECO:0007669"/>
    <property type="project" value="TreeGrafter"/>
</dbReference>
<evidence type="ECO:0000256" key="5">
    <source>
        <dbReference type="ARBA" id="ARBA00022741"/>
    </source>
</evidence>
<keyword evidence="6 12" id="KW-0418">Kinase</keyword>
<evidence type="ECO:0000256" key="8">
    <source>
        <dbReference type="ARBA" id="ARBA00047811"/>
    </source>
</evidence>
<feature type="region of interest" description="Disordered" evidence="10">
    <location>
        <begin position="1"/>
        <end position="103"/>
    </location>
</feature>
<feature type="compositionally biased region" description="Low complexity" evidence="10">
    <location>
        <begin position="51"/>
        <end position="67"/>
    </location>
</feature>
<reference evidence="12 13" key="1">
    <citation type="journal article" date="2023" name="Mol. Phylogenet. Evol.">
        <title>Genome-scale phylogeny and comparative genomics of the fungal order Sordariales.</title>
        <authorList>
            <person name="Hensen N."/>
            <person name="Bonometti L."/>
            <person name="Westerberg I."/>
            <person name="Brannstrom I.O."/>
            <person name="Guillou S."/>
            <person name="Cros-Aarteil S."/>
            <person name="Calhoun S."/>
            <person name="Haridas S."/>
            <person name="Kuo A."/>
            <person name="Mondo S."/>
            <person name="Pangilinan J."/>
            <person name="Riley R."/>
            <person name="LaButti K."/>
            <person name="Andreopoulos B."/>
            <person name="Lipzen A."/>
            <person name="Chen C."/>
            <person name="Yan M."/>
            <person name="Daum C."/>
            <person name="Ng V."/>
            <person name="Clum A."/>
            <person name="Steindorff A."/>
            <person name="Ohm R.A."/>
            <person name="Martin F."/>
            <person name="Silar P."/>
            <person name="Natvig D.O."/>
            <person name="Lalanne C."/>
            <person name="Gautier V."/>
            <person name="Ament-Velasquez S.L."/>
            <person name="Kruys A."/>
            <person name="Hutchinson M.I."/>
            <person name="Powell A.J."/>
            <person name="Barry K."/>
            <person name="Miller A.N."/>
            <person name="Grigoriev I.V."/>
            <person name="Debuchy R."/>
            <person name="Gladieux P."/>
            <person name="Hiltunen Thoren M."/>
            <person name="Johannesson H."/>
        </authorList>
    </citation>
    <scope>NUCLEOTIDE SEQUENCE [LARGE SCALE GENOMIC DNA]</scope>
    <source>
        <strain evidence="12 13">FGSC 10403</strain>
    </source>
</reference>
<dbReference type="PROSITE" id="PS00108">
    <property type="entry name" value="PROTEIN_KINASE_ST"/>
    <property type="match status" value="1"/>
</dbReference>
<dbReference type="RefSeq" id="XP_062693782.1">
    <property type="nucleotide sequence ID" value="XM_062840704.1"/>
</dbReference>